<gene>
    <name evidence="2" type="ORF">GMJLKIPL_5716</name>
</gene>
<protein>
    <submittedName>
        <fullName evidence="2">Uncharacterized protein</fullName>
    </submittedName>
</protein>
<sequence>MGVHPRQKLACREGFDEVVVDPGPKALDARVLGRPCGQQDDRYVGEVRIPPQRGRKLKPVQPGHHDVGQDEIGPLPPRRRQRRLAVGDRLDHPTPPRQQADEIAAHVGIVIGQQNAGVHRLSRQGGGLPFVQKTRRLFCPLLGQSRKPAQRFLDERFGLACRSGQAARSADPVGREVVRPERHEDREGRAVILPALDRDGAAVQADQFLHQGEADAAPLVRSASRAVDPMEALEHARQFRGRDPDPGVADPQRGAAWRGRQTNGDAALKGEFEGVGEKIENNLLPHVAIHVDRL</sequence>
<reference evidence="2" key="2">
    <citation type="submission" date="2021-08" db="EMBL/GenBank/DDBJ databases">
        <authorList>
            <person name="Tani A."/>
            <person name="Ola A."/>
            <person name="Ogura Y."/>
            <person name="Katsura K."/>
            <person name="Hayashi T."/>
        </authorList>
    </citation>
    <scope>NUCLEOTIDE SEQUENCE</scope>
    <source>
        <strain evidence="2">DSM 17168</strain>
    </source>
</reference>
<feature type="region of interest" description="Disordered" evidence="1">
    <location>
        <begin position="50"/>
        <end position="79"/>
    </location>
</feature>
<name>A0ABQ4SPR6_9HYPH</name>
<keyword evidence="3" id="KW-1185">Reference proteome</keyword>
<evidence type="ECO:0000313" key="2">
    <source>
        <dbReference type="EMBL" id="GJE03759.1"/>
    </source>
</evidence>
<proteinExistence type="predicted"/>
<comment type="caution">
    <text evidence="2">The sequence shown here is derived from an EMBL/GenBank/DDBJ whole genome shotgun (WGS) entry which is preliminary data.</text>
</comment>
<evidence type="ECO:0000256" key="1">
    <source>
        <dbReference type="SAM" id="MobiDB-lite"/>
    </source>
</evidence>
<dbReference type="Proteomes" id="UP001055153">
    <property type="component" value="Unassembled WGS sequence"/>
</dbReference>
<dbReference type="EMBL" id="BPQQ01000088">
    <property type="protein sequence ID" value="GJE03759.1"/>
    <property type="molecule type" value="Genomic_DNA"/>
</dbReference>
<accession>A0ABQ4SPR6</accession>
<feature type="region of interest" description="Disordered" evidence="1">
    <location>
        <begin position="237"/>
        <end position="264"/>
    </location>
</feature>
<evidence type="ECO:0000313" key="3">
    <source>
        <dbReference type="Proteomes" id="UP001055153"/>
    </source>
</evidence>
<reference evidence="2" key="1">
    <citation type="journal article" date="2021" name="Front. Microbiol.">
        <title>Comprehensive Comparative Genomics and Phenotyping of Methylobacterium Species.</title>
        <authorList>
            <person name="Alessa O."/>
            <person name="Ogura Y."/>
            <person name="Fujitani Y."/>
            <person name="Takami H."/>
            <person name="Hayashi T."/>
            <person name="Sahin N."/>
            <person name="Tani A."/>
        </authorList>
    </citation>
    <scope>NUCLEOTIDE SEQUENCE</scope>
    <source>
        <strain evidence="2">DSM 17168</strain>
    </source>
</reference>
<organism evidence="2 3">
    <name type="scientific">Methylobacterium isbiliense</name>
    <dbReference type="NCBI Taxonomy" id="315478"/>
    <lineage>
        <taxon>Bacteria</taxon>
        <taxon>Pseudomonadati</taxon>
        <taxon>Pseudomonadota</taxon>
        <taxon>Alphaproteobacteria</taxon>
        <taxon>Hyphomicrobiales</taxon>
        <taxon>Methylobacteriaceae</taxon>
        <taxon>Methylobacterium</taxon>
    </lineage>
</organism>